<reference evidence="9 10" key="1">
    <citation type="submission" date="2013-11" db="EMBL/GenBank/DDBJ databases">
        <title>Genome sequencing of Stegodyphus mimosarum.</title>
        <authorList>
            <person name="Bechsgaard J."/>
        </authorList>
    </citation>
    <scope>NUCLEOTIDE SEQUENCE [LARGE SCALE GENOMIC DNA]</scope>
</reference>
<keyword evidence="3" id="KW-0964">Secreted</keyword>
<dbReference type="OrthoDB" id="6495490at2759"/>
<proteinExistence type="inferred from homology"/>
<evidence type="ECO:0000256" key="7">
    <source>
        <dbReference type="SAM" id="MobiDB-lite"/>
    </source>
</evidence>
<evidence type="ECO:0000313" key="9">
    <source>
        <dbReference type="EMBL" id="KFM62054.1"/>
    </source>
</evidence>
<protein>
    <submittedName>
        <fullName evidence="9">Myomodulin neuropeptides 1</fullName>
    </submittedName>
</protein>
<dbReference type="EMBL" id="KK114271">
    <property type="protein sequence ID" value="KFM62054.1"/>
    <property type="molecule type" value="Genomic_DNA"/>
</dbReference>
<dbReference type="OMA" id="KGSHAMI"/>
<comment type="subcellular location">
    <subcellularLocation>
        <location evidence="1">Secreted</location>
    </subcellularLocation>
</comment>
<dbReference type="Proteomes" id="UP000054359">
    <property type="component" value="Unassembled WGS sequence"/>
</dbReference>
<evidence type="ECO:0000256" key="3">
    <source>
        <dbReference type="ARBA" id="ARBA00022525"/>
    </source>
</evidence>
<dbReference type="STRING" id="407821.A0A087TAB5"/>
<sequence>MALAKPLIAGIILAILLESQVLCDGSSSSSSSGGGGGGDKSDSIPILASGKRQHNIMRFGKRPAGGHNLIHFGKREDTSKTPQHSFLYFGKRNEDQTAIPDIIQYLQRSRDNSYKRGHTIMRFGKRDHNMMRFGKREDGEDAYDNYYPDNLPEEDKREGHSMMYFGKRDGHSMLYFGKRGPGHAILSFGKKDDGKRAHSMIHFGKREDEGDESDLLQEDKRAHSMIHFGKREFHNDNEEKRDSHSMIHFGKRIWENDDNVPYYWNPESSEKRNHNLLRFGKKTEGSRKGSHAMIHFGKRDDDSEVKRAHAMIHFGKRSVDEHLEASTERNQLQANANYSAKNLSRMKRDLSDPLVTLVHYDPASEPDAEIFPHDDDLQNSASASFYHPEGLAGTLEYPDYEQNFMAPYDEYKQLGKKDGSKNVFLRFG</sequence>
<name>A0A087TAB5_STEMI</name>
<dbReference type="AlphaFoldDB" id="A0A087TAB5"/>
<keyword evidence="6 9" id="KW-0527">Neuropeptide</keyword>
<comment type="similarity">
    <text evidence="2">Belongs to the FARP (FMRFamide related peptide) family.</text>
</comment>
<feature type="non-terminal residue" evidence="9">
    <location>
        <position position="428"/>
    </location>
</feature>
<feature type="chain" id="PRO_5001829469" evidence="8">
    <location>
        <begin position="24"/>
        <end position="428"/>
    </location>
</feature>
<keyword evidence="4" id="KW-0677">Repeat</keyword>
<organism evidence="9 10">
    <name type="scientific">Stegodyphus mimosarum</name>
    <name type="common">African social velvet spider</name>
    <dbReference type="NCBI Taxonomy" id="407821"/>
    <lineage>
        <taxon>Eukaryota</taxon>
        <taxon>Metazoa</taxon>
        <taxon>Ecdysozoa</taxon>
        <taxon>Arthropoda</taxon>
        <taxon>Chelicerata</taxon>
        <taxon>Arachnida</taxon>
        <taxon>Araneae</taxon>
        <taxon>Araneomorphae</taxon>
        <taxon>Entelegynae</taxon>
        <taxon>Eresoidea</taxon>
        <taxon>Eresidae</taxon>
        <taxon>Stegodyphus</taxon>
    </lineage>
</organism>
<dbReference type="GO" id="GO:0005576">
    <property type="term" value="C:extracellular region"/>
    <property type="evidence" value="ECO:0007669"/>
    <property type="project" value="UniProtKB-SubCell"/>
</dbReference>
<evidence type="ECO:0000256" key="5">
    <source>
        <dbReference type="ARBA" id="ARBA00022815"/>
    </source>
</evidence>
<accession>A0A087TAB5</accession>
<evidence type="ECO:0000256" key="4">
    <source>
        <dbReference type="ARBA" id="ARBA00022737"/>
    </source>
</evidence>
<keyword evidence="10" id="KW-1185">Reference proteome</keyword>
<feature type="signal peptide" evidence="8">
    <location>
        <begin position="1"/>
        <end position="23"/>
    </location>
</feature>
<evidence type="ECO:0000256" key="2">
    <source>
        <dbReference type="ARBA" id="ARBA00006356"/>
    </source>
</evidence>
<feature type="region of interest" description="Disordered" evidence="7">
    <location>
        <begin position="27"/>
        <end position="46"/>
    </location>
</feature>
<keyword evidence="5" id="KW-0027">Amidation</keyword>
<evidence type="ECO:0000256" key="6">
    <source>
        <dbReference type="ARBA" id="ARBA00023320"/>
    </source>
</evidence>
<keyword evidence="8" id="KW-0732">Signal</keyword>
<gene>
    <name evidence="9" type="ORF">X975_20419</name>
</gene>
<dbReference type="PANTHER" id="PTHR20986">
    <property type="entry name" value="FMRFAMIDE-RELATED PEPTIDES"/>
    <property type="match status" value="1"/>
</dbReference>
<dbReference type="InterPro" id="IPR002544">
    <property type="entry name" value="FMRFamid-related_peptide-like"/>
</dbReference>
<dbReference type="Pfam" id="PF01581">
    <property type="entry name" value="FARP"/>
    <property type="match status" value="4"/>
</dbReference>
<evidence type="ECO:0000256" key="8">
    <source>
        <dbReference type="SAM" id="SignalP"/>
    </source>
</evidence>
<dbReference type="PANTHER" id="PTHR20986:SF22">
    <property type="entry name" value="FMRFAMIDE-RELATED PEPTIDES"/>
    <property type="match status" value="1"/>
</dbReference>
<evidence type="ECO:0000256" key="1">
    <source>
        <dbReference type="ARBA" id="ARBA00004613"/>
    </source>
</evidence>
<evidence type="ECO:0000313" key="10">
    <source>
        <dbReference type="Proteomes" id="UP000054359"/>
    </source>
</evidence>
<dbReference type="GO" id="GO:0007218">
    <property type="term" value="P:neuropeptide signaling pathway"/>
    <property type="evidence" value="ECO:0007669"/>
    <property type="project" value="UniProtKB-KW"/>
</dbReference>
<dbReference type="InterPro" id="IPR051041">
    <property type="entry name" value="FMRFamide-related_np"/>
</dbReference>